<gene>
    <name evidence="1" type="ORF">SAMN06265337_1593</name>
</gene>
<evidence type="ECO:0000313" key="1">
    <source>
        <dbReference type="EMBL" id="SNC66385.1"/>
    </source>
</evidence>
<accession>A0A212TK86</accession>
<evidence type="ECO:0008006" key="3">
    <source>
        <dbReference type="Google" id="ProtNLM"/>
    </source>
</evidence>
<keyword evidence="2" id="KW-1185">Reference proteome</keyword>
<dbReference type="AlphaFoldDB" id="A0A212TK86"/>
<reference evidence="2" key="1">
    <citation type="submission" date="2017-06" db="EMBL/GenBank/DDBJ databases">
        <authorList>
            <person name="Varghese N."/>
            <person name="Submissions S."/>
        </authorList>
    </citation>
    <scope>NUCLEOTIDE SEQUENCE [LARGE SCALE GENOMIC DNA]</scope>
    <source>
        <strain evidence="2">DSM 11116</strain>
    </source>
</reference>
<dbReference type="Proteomes" id="UP000198131">
    <property type="component" value="Unassembled WGS sequence"/>
</dbReference>
<sequence length="175" mass="20119">MLIGFYSVKIGKRQPHGTRFLLFLVLLLLLTKAAKAQVPAALVGRWALKQITFEARRPLPDSLQAKLFYSPAGETNAAVKEGSLTVEVEFRADGTYDYEMARQNQKEPFYAEHGRFEVKNGRLFSYGTTDDHSEPTLDKQTIVRLTRNVLQVEFPIWRPEQQVFQQIRYVRVSGR</sequence>
<name>A0A212TK86_9BACT</name>
<evidence type="ECO:0000313" key="2">
    <source>
        <dbReference type="Proteomes" id="UP000198131"/>
    </source>
</evidence>
<proteinExistence type="predicted"/>
<dbReference type="EMBL" id="FYEW01000001">
    <property type="protein sequence ID" value="SNC66385.1"/>
    <property type="molecule type" value="Genomic_DNA"/>
</dbReference>
<organism evidence="1 2">
    <name type="scientific">Hymenobacter gelipurpurascens</name>
    <dbReference type="NCBI Taxonomy" id="89968"/>
    <lineage>
        <taxon>Bacteria</taxon>
        <taxon>Pseudomonadati</taxon>
        <taxon>Bacteroidota</taxon>
        <taxon>Cytophagia</taxon>
        <taxon>Cytophagales</taxon>
        <taxon>Hymenobacteraceae</taxon>
        <taxon>Hymenobacter</taxon>
    </lineage>
</organism>
<protein>
    <recommendedName>
        <fullName evidence="3">Lipocalin-like domain-containing protein</fullName>
    </recommendedName>
</protein>